<dbReference type="AlphaFoldDB" id="A0AAD2G7Y5"/>
<dbReference type="EMBL" id="CAKOGP040002236">
    <property type="protein sequence ID" value="CAJ1965917.1"/>
    <property type="molecule type" value="Genomic_DNA"/>
</dbReference>
<gene>
    <name evidence="3" type="ORF">CYCCA115_LOCUS21504</name>
</gene>
<feature type="compositionally biased region" description="Low complexity" evidence="1">
    <location>
        <begin position="94"/>
        <end position="188"/>
    </location>
</feature>
<evidence type="ECO:0000256" key="1">
    <source>
        <dbReference type="SAM" id="MobiDB-lite"/>
    </source>
</evidence>
<protein>
    <submittedName>
        <fullName evidence="3">Uncharacterized protein</fullName>
    </submittedName>
</protein>
<name>A0AAD2G7Y5_9STRA</name>
<accession>A0AAD2G7Y5</accession>
<keyword evidence="2" id="KW-0732">Signal</keyword>
<sequence length="362" mass="37716">MKLIVPILILFLVQADASKPNHNLRKDTEPRRRHLISFSAFDQLLAEGGAEIASDGSSPTLAPVTSSASNMEARTTLTPTVSPTKITTLTLTVSPTDKPTTDAPPTSSPTDRPTTDEPSTSSPSTSAPTTSKPTDSPPVATSATPTSPLTTSEPTKNPTTLPATSIPTTAATPIPTTATATATPTATATATATPSYFVQDRVASTRTSSISLEVKGEAAPNQDTLDSICSATQTYVNTVTKRSFGKSTVTTLDCNVSMGQVHATAVTKFPDDGQAPDAITYDDYIQVVMISDETISTLPSKISEATSSLGMSQEVKAAVDTSVHPPVLQLSFEELHDSAVTMRPTFTVGGAIIVAFFTVLLA</sequence>
<comment type="caution">
    <text evidence="3">The sequence shown here is derived from an EMBL/GenBank/DDBJ whole genome shotgun (WGS) entry which is preliminary data.</text>
</comment>
<feature type="region of interest" description="Disordered" evidence="1">
    <location>
        <begin position="51"/>
        <end position="188"/>
    </location>
</feature>
<feature type="signal peptide" evidence="2">
    <location>
        <begin position="1"/>
        <end position="17"/>
    </location>
</feature>
<reference evidence="3" key="1">
    <citation type="submission" date="2023-08" db="EMBL/GenBank/DDBJ databases">
        <authorList>
            <person name="Audoor S."/>
            <person name="Bilcke G."/>
        </authorList>
    </citation>
    <scope>NUCLEOTIDE SEQUENCE</scope>
</reference>
<evidence type="ECO:0000313" key="3">
    <source>
        <dbReference type="EMBL" id="CAJ1965917.1"/>
    </source>
</evidence>
<proteinExistence type="predicted"/>
<evidence type="ECO:0000313" key="4">
    <source>
        <dbReference type="Proteomes" id="UP001295423"/>
    </source>
</evidence>
<keyword evidence="4" id="KW-1185">Reference proteome</keyword>
<feature type="compositionally biased region" description="Polar residues" evidence="1">
    <location>
        <begin position="55"/>
        <end position="93"/>
    </location>
</feature>
<evidence type="ECO:0000256" key="2">
    <source>
        <dbReference type="SAM" id="SignalP"/>
    </source>
</evidence>
<organism evidence="3 4">
    <name type="scientific">Cylindrotheca closterium</name>
    <dbReference type="NCBI Taxonomy" id="2856"/>
    <lineage>
        <taxon>Eukaryota</taxon>
        <taxon>Sar</taxon>
        <taxon>Stramenopiles</taxon>
        <taxon>Ochrophyta</taxon>
        <taxon>Bacillariophyta</taxon>
        <taxon>Bacillariophyceae</taxon>
        <taxon>Bacillariophycidae</taxon>
        <taxon>Bacillariales</taxon>
        <taxon>Bacillariaceae</taxon>
        <taxon>Cylindrotheca</taxon>
    </lineage>
</organism>
<feature type="chain" id="PRO_5042200143" evidence="2">
    <location>
        <begin position="18"/>
        <end position="362"/>
    </location>
</feature>
<dbReference type="Proteomes" id="UP001295423">
    <property type="component" value="Unassembled WGS sequence"/>
</dbReference>